<comment type="caution">
    <text evidence="1">The sequence shown here is derived from an EMBL/GenBank/DDBJ whole genome shotgun (WGS) entry which is preliminary data.</text>
</comment>
<dbReference type="CDD" id="cd00076">
    <property type="entry name" value="HFD_SF"/>
    <property type="match status" value="1"/>
</dbReference>
<gene>
    <name evidence="1" type="ORF">TRFO_10983</name>
</gene>
<evidence type="ECO:0000313" key="1">
    <source>
        <dbReference type="EMBL" id="OHS94610.1"/>
    </source>
</evidence>
<organism evidence="1 2">
    <name type="scientific">Tritrichomonas foetus</name>
    <dbReference type="NCBI Taxonomy" id="1144522"/>
    <lineage>
        <taxon>Eukaryota</taxon>
        <taxon>Metamonada</taxon>
        <taxon>Parabasalia</taxon>
        <taxon>Tritrichomonadida</taxon>
        <taxon>Tritrichomonadidae</taxon>
        <taxon>Tritrichomonas</taxon>
    </lineage>
</organism>
<accession>A0A1J4J5V5</accession>
<dbReference type="VEuPathDB" id="TrichDB:TRFO_10983"/>
<reference evidence="1" key="1">
    <citation type="submission" date="2016-10" db="EMBL/GenBank/DDBJ databases">
        <authorList>
            <person name="Benchimol M."/>
            <person name="Almeida L.G."/>
            <person name="Vasconcelos A.T."/>
            <person name="Perreira-Neves A."/>
            <person name="Rosa I.A."/>
            <person name="Tasca T."/>
            <person name="Bogo M.R."/>
            <person name="de Souza W."/>
        </authorList>
    </citation>
    <scope>NUCLEOTIDE SEQUENCE [LARGE SCALE GENOMIC DNA]</scope>
    <source>
        <strain evidence="1">K</strain>
    </source>
</reference>
<dbReference type="GeneID" id="94830474"/>
<proteinExistence type="predicted"/>
<dbReference type="RefSeq" id="XP_068347747.1">
    <property type="nucleotide sequence ID" value="XM_068495770.1"/>
</dbReference>
<dbReference type="Proteomes" id="UP000179807">
    <property type="component" value="Unassembled WGS sequence"/>
</dbReference>
<dbReference type="AlphaFoldDB" id="A0A1J4J5V5"/>
<dbReference type="OrthoDB" id="10461927at2759"/>
<name>A0A1J4J5V5_9EUKA</name>
<sequence length="413" mass="47185">MDGENDFSLIAQRLDVKEEVIEYLSSILPFKDSFDLIVSALNTDHFWALVDSIPRHYAMKCHAKEIEIPTTSKDFPNDFVSPSIQNFWAANCVMQGKPPTTINSRAISRIHPNQLRTLLDPESGWEADSDSQRISWQEMNFDINQMCDVCNSYISNGLPWLFLEIHELRIAYSQVYKLLYDVDPKFIYKKRQIENKLKNIMFSSSEQLKNELGGFLNYEVQEFSIPPDFCEQLNSLLINASEIIREETLPPTLPPIDEWTRTRTEALVNQMSLPLQQRSAFSLTPQIFQARMGQISENPFEPNSLTELLFSTPNGEVATMPFSNCKTELPVQSHIPYCKSVLRRFIARRLIKNGFEVSSEPCVEILSDVLTNELKTIAQHAGRIARGVNVDDSDVLMRALELCGFDTVALQNC</sequence>
<keyword evidence="2" id="KW-1185">Reference proteome</keyword>
<protein>
    <submittedName>
        <fullName evidence="1">Uncharacterized protein</fullName>
    </submittedName>
</protein>
<dbReference type="EMBL" id="MLAK01001304">
    <property type="protein sequence ID" value="OHS94610.1"/>
    <property type="molecule type" value="Genomic_DNA"/>
</dbReference>
<evidence type="ECO:0000313" key="2">
    <source>
        <dbReference type="Proteomes" id="UP000179807"/>
    </source>
</evidence>